<dbReference type="Pfam" id="PF08241">
    <property type="entry name" value="Methyltransf_11"/>
    <property type="match status" value="1"/>
</dbReference>
<dbReference type="InterPro" id="IPR029063">
    <property type="entry name" value="SAM-dependent_MTases_sf"/>
</dbReference>
<comment type="caution">
    <text evidence="2">The sequence shown here is derived from an EMBL/GenBank/DDBJ whole genome shotgun (WGS) entry which is preliminary data.</text>
</comment>
<dbReference type="RefSeq" id="WP_237362749.1">
    <property type="nucleotide sequence ID" value="NZ_CAKLDM010000002.1"/>
</dbReference>
<accession>A0ABN8E5R5</accession>
<dbReference type="Gene3D" id="3.40.50.150">
    <property type="entry name" value="Vaccinia Virus protein VP39"/>
    <property type="match status" value="1"/>
</dbReference>
<feature type="domain" description="Methyltransferase type 11" evidence="1">
    <location>
        <begin position="53"/>
        <end position="125"/>
    </location>
</feature>
<dbReference type="PANTHER" id="PTHR43036:SF2">
    <property type="entry name" value="OS04G0481300 PROTEIN"/>
    <property type="match status" value="1"/>
</dbReference>
<evidence type="ECO:0000313" key="2">
    <source>
        <dbReference type="EMBL" id="CAH0540961.1"/>
    </source>
</evidence>
<dbReference type="SUPFAM" id="SSF53335">
    <property type="entry name" value="S-adenosyl-L-methionine-dependent methyltransferases"/>
    <property type="match status" value="1"/>
</dbReference>
<evidence type="ECO:0000313" key="3">
    <source>
        <dbReference type="Proteomes" id="UP000838748"/>
    </source>
</evidence>
<reference evidence="2" key="1">
    <citation type="submission" date="2021-11" db="EMBL/GenBank/DDBJ databases">
        <authorList>
            <person name="Rodrigo-Torres L."/>
            <person name="Arahal R. D."/>
            <person name="Lucena T."/>
        </authorList>
    </citation>
    <scope>NUCLEOTIDE SEQUENCE</scope>
    <source>
        <strain evidence="2">CECT 7928</strain>
    </source>
</reference>
<sequence>MKPARSEKELEKPHSWAQLKNGQWVSESIQLRLDEWSPKLFGYHMLKLGGLSCELTSVDCSIQHQVNLDIQNELHNIVADGYDLPFLEKSFDAVIMAHQLDYCNDPHRMLREVDRVMIDDGYLIVTGFNPISITGLSSLMPWRKNNLPWSGRMFTPNRIKDWLGLLNYQVIHQDSYAVFPFQTYPPMWTALENSFSNWIQIFGSLYFIVARKRTYPLKPIRPHWQLKRKLSPVSVNYNSHTKNKS</sequence>
<dbReference type="PANTHER" id="PTHR43036">
    <property type="entry name" value="OSJNBB0011N17.9 PROTEIN"/>
    <property type="match status" value="1"/>
</dbReference>
<organism evidence="2 3">
    <name type="scientific">Vibrio marisflavi CECT 7928</name>
    <dbReference type="NCBI Taxonomy" id="634439"/>
    <lineage>
        <taxon>Bacteria</taxon>
        <taxon>Pseudomonadati</taxon>
        <taxon>Pseudomonadota</taxon>
        <taxon>Gammaproteobacteria</taxon>
        <taxon>Vibrionales</taxon>
        <taxon>Vibrionaceae</taxon>
        <taxon>Vibrio</taxon>
    </lineage>
</organism>
<dbReference type="InterPro" id="IPR013216">
    <property type="entry name" value="Methyltransf_11"/>
</dbReference>
<name>A0ABN8E5R5_9VIBR</name>
<protein>
    <recommendedName>
        <fullName evidence="1">Methyltransferase type 11 domain-containing protein</fullName>
    </recommendedName>
</protein>
<proteinExistence type="predicted"/>
<dbReference type="Proteomes" id="UP000838748">
    <property type="component" value="Unassembled WGS sequence"/>
</dbReference>
<evidence type="ECO:0000259" key="1">
    <source>
        <dbReference type="Pfam" id="PF08241"/>
    </source>
</evidence>
<dbReference type="CDD" id="cd02440">
    <property type="entry name" value="AdoMet_MTases"/>
    <property type="match status" value="1"/>
</dbReference>
<keyword evidence="3" id="KW-1185">Reference proteome</keyword>
<dbReference type="EMBL" id="CAKLDM010000002">
    <property type="protein sequence ID" value="CAH0540961.1"/>
    <property type="molecule type" value="Genomic_DNA"/>
</dbReference>
<gene>
    <name evidence="2" type="ORF">VMF7928_03264</name>
</gene>